<evidence type="ECO:0000256" key="1">
    <source>
        <dbReference type="ARBA" id="ARBA00000085"/>
    </source>
</evidence>
<comment type="caution">
    <text evidence="12">The sequence shown here is derived from an EMBL/GenBank/DDBJ whole genome shotgun (WGS) entry which is preliminary data.</text>
</comment>
<dbReference type="SUPFAM" id="SSF55874">
    <property type="entry name" value="ATPase domain of HSP90 chaperone/DNA topoisomerase II/histidine kinase"/>
    <property type="match status" value="1"/>
</dbReference>
<feature type="transmembrane region" description="Helical" evidence="9">
    <location>
        <begin position="33"/>
        <end position="55"/>
    </location>
</feature>
<keyword evidence="4" id="KW-0808">Transferase</keyword>
<feature type="transmembrane region" description="Helical" evidence="9">
    <location>
        <begin position="207"/>
        <end position="228"/>
    </location>
</feature>
<gene>
    <name evidence="12" type="ORF">GCM10010430_69000</name>
</gene>
<dbReference type="InterPro" id="IPR003594">
    <property type="entry name" value="HATPase_dom"/>
</dbReference>
<evidence type="ECO:0000259" key="11">
    <source>
        <dbReference type="Pfam" id="PF07730"/>
    </source>
</evidence>
<evidence type="ECO:0000256" key="9">
    <source>
        <dbReference type="SAM" id="Phobius"/>
    </source>
</evidence>
<proteinExistence type="predicted"/>
<evidence type="ECO:0000256" key="7">
    <source>
        <dbReference type="ARBA" id="ARBA00022840"/>
    </source>
</evidence>
<keyword evidence="13" id="KW-1185">Reference proteome</keyword>
<dbReference type="Gene3D" id="1.20.5.1930">
    <property type="match status" value="1"/>
</dbReference>
<keyword evidence="9" id="KW-0472">Membrane</keyword>
<protein>
    <recommendedName>
        <fullName evidence="2">histidine kinase</fullName>
        <ecNumber evidence="2">2.7.13.3</ecNumber>
    </recommendedName>
</protein>
<reference evidence="12 13" key="1">
    <citation type="journal article" date="2019" name="Int. J. Syst. Evol. Microbiol.">
        <title>The Global Catalogue of Microorganisms (GCM) 10K type strain sequencing project: providing services to taxonomists for standard genome sequencing and annotation.</title>
        <authorList>
            <consortium name="The Broad Institute Genomics Platform"/>
            <consortium name="The Broad Institute Genome Sequencing Center for Infectious Disease"/>
            <person name="Wu L."/>
            <person name="Ma J."/>
        </authorList>
    </citation>
    <scope>NUCLEOTIDE SEQUENCE [LARGE SCALE GENOMIC DNA]</scope>
    <source>
        <strain evidence="12 13">JCM 7356</strain>
    </source>
</reference>
<feature type="domain" description="Histidine kinase/HSP90-like ATPase" evidence="10">
    <location>
        <begin position="378"/>
        <end position="460"/>
    </location>
</feature>
<keyword evidence="6" id="KW-0418">Kinase</keyword>
<evidence type="ECO:0000313" key="12">
    <source>
        <dbReference type="EMBL" id="GAA2273239.1"/>
    </source>
</evidence>
<evidence type="ECO:0000256" key="2">
    <source>
        <dbReference type="ARBA" id="ARBA00012438"/>
    </source>
</evidence>
<dbReference type="InterPro" id="IPR036890">
    <property type="entry name" value="HATPase_C_sf"/>
</dbReference>
<evidence type="ECO:0000313" key="13">
    <source>
        <dbReference type="Proteomes" id="UP001500305"/>
    </source>
</evidence>
<keyword evidence="7" id="KW-0067">ATP-binding</keyword>
<evidence type="ECO:0000256" key="6">
    <source>
        <dbReference type="ARBA" id="ARBA00022777"/>
    </source>
</evidence>
<dbReference type="InterPro" id="IPR050482">
    <property type="entry name" value="Sensor_HK_TwoCompSys"/>
</dbReference>
<dbReference type="EC" id="2.7.13.3" evidence="2"/>
<keyword evidence="5" id="KW-0547">Nucleotide-binding</keyword>
<dbReference type="RefSeq" id="WP_344640508.1">
    <property type="nucleotide sequence ID" value="NZ_BAAATR010000046.1"/>
</dbReference>
<dbReference type="EMBL" id="BAAATR010000046">
    <property type="protein sequence ID" value="GAA2273239.1"/>
    <property type="molecule type" value="Genomic_DNA"/>
</dbReference>
<keyword evidence="3" id="KW-0597">Phosphoprotein</keyword>
<accession>A0ABN3EWN2</accession>
<dbReference type="PANTHER" id="PTHR24421:SF10">
    <property type="entry name" value="NITRATE_NITRITE SENSOR PROTEIN NARQ"/>
    <property type="match status" value="1"/>
</dbReference>
<evidence type="ECO:0000256" key="8">
    <source>
        <dbReference type="ARBA" id="ARBA00023012"/>
    </source>
</evidence>
<dbReference type="Gene3D" id="3.30.565.10">
    <property type="entry name" value="Histidine kinase-like ATPase, C-terminal domain"/>
    <property type="match status" value="1"/>
</dbReference>
<feature type="domain" description="Signal transduction histidine kinase subgroup 3 dimerisation and phosphoacceptor" evidence="11">
    <location>
        <begin position="273"/>
        <end position="340"/>
    </location>
</feature>
<dbReference type="Pfam" id="PF07730">
    <property type="entry name" value="HisKA_3"/>
    <property type="match status" value="1"/>
</dbReference>
<organism evidence="12 13">
    <name type="scientific">Kitasatospora cystarginea</name>
    <dbReference type="NCBI Taxonomy" id="58350"/>
    <lineage>
        <taxon>Bacteria</taxon>
        <taxon>Bacillati</taxon>
        <taxon>Actinomycetota</taxon>
        <taxon>Actinomycetes</taxon>
        <taxon>Kitasatosporales</taxon>
        <taxon>Streptomycetaceae</taxon>
        <taxon>Kitasatospora</taxon>
    </lineage>
</organism>
<dbReference type="Pfam" id="PF02518">
    <property type="entry name" value="HATPase_c"/>
    <property type="match status" value="1"/>
</dbReference>
<feature type="transmembrane region" description="Helical" evidence="9">
    <location>
        <begin position="67"/>
        <end position="84"/>
    </location>
</feature>
<sequence length="475" mass="51212">MTSQSVPTVVRWTGVGREWAVEGLHAQLRCLQLVFQAGVVSFVLLMWAVLPIHGLFAESADGQADPLIAFLGLLAWPVGLVWGSRLNTRWSRYRAESWFGMRTPQRYVATPSPTQDERGHWWTGHSYHRDRRTAELALSARTVAMDPQTWRDFKWLPANAAAALVLAVPCLGLLLVGVITAIVQLTAAYGDFNPSTVYSLQAVLGDMAVAAVGLAAAAGGLLAAPHAIRRYGPWMQRMLDPESANGWDKARLTRRVEHLTTSRADAVGSQAAELRRIERDLHDGAQARLVAIGMTLGTIEHLMETDPVAARQLLADARKASAKALQELRDLVRGIHPPVLAERGLGDAVRALALDNAQSTEVTVSLPARPEAPVEAAAYFCVSELMANAAKHSGAQQVWVDILFRAGQLRITVTDDGYGGADPGRGSGLRGIEKRLGTFDGVMSLSSPPGGPTTITMELPCVLSSQRTSTSSEKA</sequence>
<keyword evidence="9" id="KW-1133">Transmembrane helix</keyword>
<dbReference type="Proteomes" id="UP001500305">
    <property type="component" value="Unassembled WGS sequence"/>
</dbReference>
<evidence type="ECO:0000259" key="10">
    <source>
        <dbReference type="Pfam" id="PF02518"/>
    </source>
</evidence>
<evidence type="ECO:0000256" key="3">
    <source>
        <dbReference type="ARBA" id="ARBA00022553"/>
    </source>
</evidence>
<feature type="transmembrane region" description="Helical" evidence="9">
    <location>
        <begin position="161"/>
        <end position="187"/>
    </location>
</feature>
<evidence type="ECO:0000256" key="4">
    <source>
        <dbReference type="ARBA" id="ARBA00022679"/>
    </source>
</evidence>
<dbReference type="InterPro" id="IPR011712">
    <property type="entry name" value="Sig_transdc_His_kin_sub3_dim/P"/>
</dbReference>
<name>A0ABN3EWN2_9ACTN</name>
<evidence type="ECO:0000256" key="5">
    <source>
        <dbReference type="ARBA" id="ARBA00022741"/>
    </source>
</evidence>
<comment type="catalytic activity">
    <reaction evidence="1">
        <text>ATP + protein L-histidine = ADP + protein N-phospho-L-histidine.</text>
        <dbReference type="EC" id="2.7.13.3"/>
    </reaction>
</comment>
<keyword evidence="9" id="KW-0812">Transmembrane</keyword>
<keyword evidence="8" id="KW-0902">Two-component regulatory system</keyword>
<dbReference type="PANTHER" id="PTHR24421">
    <property type="entry name" value="NITRATE/NITRITE SENSOR PROTEIN NARX-RELATED"/>
    <property type="match status" value="1"/>
</dbReference>
<dbReference type="CDD" id="cd16917">
    <property type="entry name" value="HATPase_UhpB-NarQ-NarX-like"/>
    <property type="match status" value="1"/>
</dbReference>